<reference evidence="1" key="2">
    <citation type="journal article" date="2021" name="PeerJ">
        <title>Extensive microbial diversity within the chicken gut microbiome revealed by metagenomics and culture.</title>
        <authorList>
            <person name="Gilroy R."/>
            <person name="Ravi A."/>
            <person name="Getino M."/>
            <person name="Pursley I."/>
            <person name="Horton D.L."/>
            <person name="Alikhan N.F."/>
            <person name="Baker D."/>
            <person name="Gharbi K."/>
            <person name="Hall N."/>
            <person name="Watson M."/>
            <person name="Adriaenssens E.M."/>
            <person name="Foster-Nyarko E."/>
            <person name="Jarju S."/>
            <person name="Secka A."/>
            <person name="Antonio M."/>
            <person name="Oren A."/>
            <person name="Chaudhuri R.R."/>
            <person name="La Ragione R."/>
            <person name="Hildebrand F."/>
            <person name="Pallen M.J."/>
        </authorList>
    </citation>
    <scope>NUCLEOTIDE SEQUENCE</scope>
    <source>
        <strain evidence="1">ChiW17-6978</strain>
    </source>
</reference>
<comment type="caution">
    <text evidence="1">The sequence shown here is derived from an EMBL/GenBank/DDBJ whole genome shotgun (WGS) entry which is preliminary data.</text>
</comment>
<organism evidence="1 2">
    <name type="scientific">Candidatus Pelethenecus faecipullorum</name>
    <dbReference type="NCBI Taxonomy" id="2840900"/>
    <lineage>
        <taxon>Bacteria</taxon>
        <taxon>Bacillati</taxon>
        <taxon>Mycoplasmatota</taxon>
        <taxon>Mollicutes</taxon>
        <taxon>Candidatus Pelethenecus</taxon>
    </lineage>
</organism>
<dbReference type="Proteomes" id="UP000886758">
    <property type="component" value="Unassembled WGS sequence"/>
</dbReference>
<gene>
    <name evidence="1" type="ORF">IAD46_02870</name>
</gene>
<evidence type="ECO:0000313" key="1">
    <source>
        <dbReference type="EMBL" id="HIT49948.1"/>
    </source>
</evidence>
<dbReference type="InterPro" id="IPR043773">
    <property type="entry name" value="JetA"/>
</dbReference>
<sequence>MDFFRMIPDSFFSLLSSKNKRIYLACILESFKTYETGSILGIDKKIIVDDLVHFLDENTYLYDVEDEEDEESNPKSKRELANYILRRMEECGWIDIDVTDDYEELLNFTDVAIIICEAFLNAFPRYYWDDSMEEESYEVHANEYQGYIFTIYSLLMNTENTDYAMLFNLVYNYTKQLIRALRRLDSRLKDYISSVVETSEVKDLLERLMSFKTEVYDRSYLKIKTSDNINRYRLSIVLKLSELSANELAMSMIVGDFRHRYPSLELASQKATAAIDEIIDVFNSIDAFVSEIDNKNRTYINSTIGKIKFLLSEDDNVIGKLNRILKYVKDGAKADKLDKSMRLVDSLYDLNQFKLYSAENSLYTPRGNYSRNYNQLLDSIGLDGFELTDEFLNQFKTAYNEVEIDRFLTEHLVDHRLCASQLISYDCPSSQVLMTIYALMYASNLDYTITILENEISHRLYRLKDFIIERRS</sequence>
<protein>
    <submittedName>
        <fullName evidence="1">Uncharacterized protein</fullName>
    </submittedName>
</protein>
<reference evidence="1" key="1">
    <citation type="submission" date="2020-10" db="EMBL/GenBank/DDBJ databases">
        <authorList>
            <person name="Gilroy R."/>
        </authorList>
    </citation>
    <scope>NUCLEOTIDE SEQUENCE</scope>
    <source>
        <strain evidence="1">ChiW17-6978</strain>
    </source>
</reference>
<dbReference type="AlphaFoldDB" id="A0A9D1GR41"/>
<dbReference type="Pfam" id="PF18982">
    <property type="entry name" value="JetA"/>
    <property type="match status" value="1"/>
</dbReference>
<name>A0A9D1GR41_9MOLU</name>
<evidence type="ECO:0000313" key="2">
    <source>
        <dbReference type="Proteomes" id="UP000886758"/>
    </source>
</evidence>
<accession>A0A9D1GR41</accession>
<dbReference type="EMBL" id="DVLF01000092">
    <property type="protein sequence ID" value="HIT49948.1"/>
    <property type="molecule type" value="Genomic_DNA"/>
</dbReference>
<proteinExistence type="predicted"/>